<dbReference type="AlphaFoldDB" id="A0A1I2G8L9"/>
<evidence type="ECO:0000313" key="3">
    <source>
        <dbReference type="Proteomes" id="UP000199323"/>
    </source>
</evidence>
<feature type="transmembrane region" description="Helical" evidence="1">
    <location>
        <begin position="177"/>
        <end position="196"/>
    </location>
</feature>
<evidence type="ECO:0000256" key="1">
    <source>
        <dbReference type="SAM" id="Phobius"/>
    </source>
</evidence>
<dbReference type="STRING" id="380248.SAMN05216251_108313"/>
<protein>
    <submittedName>
        <fullName evidence="2">ABC-2 type transport system permease protein</fullName>
    </submittedName>
</protein>
<keyword evidence="1" id="KW-0812">Transmembrane</keyword>
<feature type="transmembrane region" description="Helical" evidence="1">
    <location>
        <begin position="60"/>
        <end position="84"/>
    </location>
</feature>
<name>A0A1I2G8L9_9ACTN</name>
<evidence type="ECO:0000313" key="2">
    <source>
        <dbReference type="EMBL" id="SFF13320.1"/>
    </source>
</evidence>
<sequence length="566" mass="58167">MPGREPSLTPVFVRLKLAIMRNGLRQSTGRTVGWCIGVAFAMLYALGMGAGMIALRGDHYAPAASVTVAVVLGVGWAIMPLFFFGGDDTLDPTRLAMLPLRPRPLITALLVSSLLGVGPVFTLIVSAGAVTAVAHGWAAGVVAVVAVALTLLLCVALARAVAAANTRLLTSRRGRDLALLSGLFVAVGAQLVNLGVSSLSSNGGLHRATSVASVLRWIPPAPAVDAVRSTARGAYGLAAVQLALTAVVLALILRWWYATLFRLMISPDASTLQAAPDGADRGARGRGRVGGRGRIGGRFGSGFGGGSGSGRAGGGLAGRLAGGRLLGGRTGTVMARQFRYLWRDPRSKASWATGLAVGLLLPLVAVVQDGTVYQCLWAAGLLGMQMYNQFGMDGSAFWTVSATIATRRDAALELRGRALTLAAVAVPYVTVVTTGAALLLGRTSALPETLGLSFAFLGALIATGSYASVRFPYAVPQDNPFANAAPGQSGLVALNVFGGTFSGAALCLPVLGLTLALHLTGHHGLLWLILPLGVLYGLGAAAASLRFTGPRLLDRLPEILAVVAKS</sequence>
<feature type="transmembrane region" description="Helical" evidence="1">
    <location>
        <begin position="136"/>
        <end position="157"/>
    </location>
</feature>
<feature type="transmembrane region" description="Helical" evidence="1">
    <location>
        <begin position="31"/>
        <end position="54"/>
    </location>
</feature>
<feature type="transmembrane region" description="Helical" evidence="1">
    <location>
        <begin position="387"/>
        <end position="406"/>
    </location>
</feature>
<feature type="transmembrane region" description="Helical" evidence="1">
    <location>
        <begin position="492"/>
        <end position="519"/>
    </location>
</feature>
<gene>
    <name evidence="2" type="ORF">SAMN05216251_108313</name>
</gene>
<proteinExistence type="predicted"/>
<reference evidence="2 3" key="1">
    <citation type="submission" date="2016-10" db="EMBL/GenBank/DDBJ databases">
        <authorList>
            <person name="de Groot N.N."/>
        </authorList>
    </citation>
    <scope>NUCLEOTIDE SEQUENCE [LARGE SCALE GENOMIC DNA]</scope>
    <source>
        <strain evidence="2 3">CGMCC 4.3510</strain>
    </source>
</reference>
<keyword evidence="1" id="KW-1133">Transmembrane helix</keyword>
<dbReference type="EMBL" id="FONG01000008">
    <property type="protein sequence ID" value="SFF13320.1"/>
    <property type="molecule type" value="Genomic_DNA"/>
</dbReference>
<feature type="transmembrane region" description="Helical" evidence="1">
    <location>
        <begin position="234"/>
        <end position="257"/>
    </location>
</feature>
<feature type="transmembrane region" description="Helical" evidence="1">
    <location>
        <begin position="452"/>
        <end position="471"/>
    </location>
</feature>
<feature type="transmembrane region" description="Helical" evidence="1">
    <location>
        <begin position="418"/>
        <end position="440"/>
    </location>
</feature>
<dbReference type="Proteomes" id="UP000199323">
    <property type="component" value="Unassembled WGS sequence"/>
</dbReference>
<feature type="transmembrane region" description="Helical" evidence="1">
    <location>
        <begin position="525"/>
        <end position="545"/>
    </location>
</feature>
<organism evidence="2 3">
    <name type="scientific">Actinacidiphila alni</name>
    <dbReference type="NCBI Taxonomy" id="380248"/>
    <lineage>
        <taxon>Bacteria</taxon>
        <taxon>Bacillati</taxon>
        <taxon>Actinomycetota</taxon>
        <taxon>Actinomycetes</taxon>
        <taxon>Kitasatosporales</taxon>
        <taxon>Streptomycetaceae</taxon>
        <taxon>Actinacidiphila</taxon>
    </lineage>
</organism>
<accession>A0A1I2G8L9</accession>
<keyword evidence="1" id="KW-0472">Membrane</keyword>
<feature type="transmembrane region" description="Helical" evidence="1">
    <location>
        <begin position="105"/>
        <end position="130"/>
    </location>
</feature>
<feature type="transmembrane region" description="Helical" evidence="1">
    <location>
        <begin position="349"/>
        <end position="367"/>
    </location>
</feature>
<keyword evidence="3" id="KW-1185">Reference proteome</keyword>